<name>A0A518D9A7_9BACT</name>
<feature type="compositionally biased region" description="Basic and acidic residues" evidence="1">
    <location>
        <begin position="609"/>
        <end position="618"/>
    </location>
</feature>
<dbReference type="OrthoDB" id="234429at2"/>
<evidence type="ECO:0000256" key="2">
    <source>
        <dbReference type="SAM" id="SignalP"/>
    </source>
</evidence>
<dbReference type="SUPFAM" id="SSF48371">
    <property type="entry name" value="ARM repeat"/>
    <property type="match status" value="1"/>
</dbReference>
<dbReference type="InterPro" id="IPR016024">
    <property type="entry name" value="ARM-type_fold"/>
</dbReference>
<evidence type="ECO:0008006" key="5">
    <source>
        <dbReference type="Google" id="ProtNLM"/>
    </source>
</evidence>
<evidence type="ECO:0000256" key="1">
    <source>
        <dbReference type="SAM" id="MobiDB-lite"/>
    </source>
</evidence>
<evidence type="ECO:0000313" key="4">
    <source>
        <dbReference type="Proteomes" id="UP000317429"/>
    </source>
</evidence>
<protein>
    <recommendedName>
        <fullName evidence="5">HEAT repeat protein</fullName>
    </recommendedName>
</protein>
<organism evidence="3 4">
    <name type="scientific">Pirellulimonas nuda</name>
    <dbReference type="NCBI Taxonomy" id="2528009"/>
    <lineage>
        <taxon>Bacteria</taxon>
        <taxon>Pseudomonadati</taxon>
        <taxon>Planctomycetota</taxon>
        <taxon>Planctomycetia</taxon>
        <taxon>Pirellulales</taxon>
        <taxon>Lacipirellulaceae</taxon>
        <taxon>Pirellulimonas</taxon>
    </lineage>
</organism>
<dbReference type="Gene3D" id="1.25.10.10">
    <property type="entry name" value="Leucine-rich Repeat Variant"/>
    <property type="match status" value="2"/>
</dbReference>
<dbReference type="KEGG" id="pnd:Pla175_14100"/>
<dbReference type="InterPro" id="IPR004155">
    <property type="entry name" value="PBS_lyase_HEAT"/>
</dbReference>
<gene>
    <name evidence="3" type="ORF">Pla175_14100</name>
</gene>
<dbReference type="InterPro" id="IPR011989">
    <property type="entry name" value="ARM-like"/>
</dbReference>
<dbReference type="Pfam" id="PF13646">
    <property type="entry name" value="HEAT_2"/>
    <property type="match status" value="1"/>
</dbReference>
<dbReference type="PROSITE" id="PS51257">
    <property type="entry name" value="PROKAR_LIPOPROTEIN"/>
    <property type="match status" value="1"/>
</dbReference>
<keyword evidence="4" id="KW-1185">Reference proteome</keyword>
<evidence type="ECO:0000313" key="3">
    <source>
        <dbReference type="EMBL" id="QDU88040.1"/>
    </source>
</evidence>
<feature type="chain" id="PRO_5021915054" description="HEAT repeat protein" evidence="2">
    <location>
        <begin position="30"/>
        <end position="634"/>
    </location>
</feature>
<feature type="signal peptide" evidence="2">
    <location>
        <begin position="1"/>
        <end position="29"/>
    </location>
</feature>
<reference evidence="3 4" key="1">
    <citation type="submission" date="2019-02" db="EMBL/GenBank/DDBJ databases">
        <title>Deep-cultivation of Planctomycetes and their phenomic and genomic characterization uncovers novel biology.</title>
        <authorList>
            <person name="Wiegand S."/>
            <person name="Jogler M."/>
            <person name="Boedeker C."/>
            <person name="Pinto D."/>
            <person name="Vollmers J."/>
            <person name="Rivas-Marin E."/>
            <person name="Kohn T."/>
            <person name="Peeters S.H."/>
            <person name="Heuer A."/>
            <person name="Rast P."/>
            <person name="Oberbeckmann S."/>
            <person name="Bunk B."/>
            <person name="Jeske O."/>
            <person name="Meyerdierks A."/>
            <person name="Storesund J.E."/>
            <person name="Kallscheuer N."/>
            <person name="Luecker S."/>
            <person name="Lage O.M."/>
            <person name="Pohl T."/>
            <person name="Merkel B.J."/>
            <person name="Hornburger P."/>
            <person name="Mueller R.-W."/>
            <person name="Bruemmer F."/>
            <person name="Labrenz M."/>
            <person name="Spormann A.M."/>
            <person name="Op den Camp H."/>
            <person name="Overmann J."/>
            <person name="Amann R."/>
            <person name="Jetten M.S.M."/>
            <person name="Mascher T."/>
            <person name="Medema M.H."/>
            <person name="Devos D.P."/>
            <person name="Kaster A.-K."/>
            <person name="Ovreas L."/>
            <person name="Rohde M."/>
            <person name="Galperin M.Y."/>
            <person name="Jogler C."/>
        </authorList>
    </citation>
    <scope>NUCLEOTIDE SEQUENCE [LARGE SCALE GENOMIC DNA]</scope>
    <source>
        <strain evidence="3 4">Pla175</strain>
    </source>
</reference>
<dbReference type="SMART" id="SM00567">
    <property type="entry name" value="EZ_HEAT"/>
    <property type="match status" value="4"/>
</dbReference>
<accession>A0A518D9A7</accession>
<feature type="region of interest" description="Disordered" evidence="1">
    <location>
        <begin position="609"/>
        <end position="634"/>
    </location>
</feature>
<keyword evidence="2" id="KW-0732">Signal</keyword>
<dbReference type="Proteomes" id="UP000317429">
    <property type="component" value="Chromosome"/>
</dbReference>
<dbReference type="AlphaFoldDB" id="A0A518D9A7"/>
<proteinExistence type="predicted"/>
<sequence precursor="true">MATKLRLSGFLAALSACLVLTSSAQPAAAAGARAAGWASVMEISHPPAPADENELIDALRSDAPAADKAITCKQLAIYGTSAAAPELAKLLPDDELSSWARIALEAIPGPDSAAALRQAAGDLEGQLQVGAINSLGVIRDEQAASLLTGLLQNQDEQVASAAAVALGRIGGPEAARSLIAALGTPRAELRSAIAEGCILSAERLLAGGDRAAAVRIYDAVRSSGAPKQPLLEGVRGAILARGPDGIPLLLEQLHAKDEDFFRIALSTARELPGAEIDRAMAGELAGLAPERSALLVQAMADRPQTVVLTAIIRAAEQGPPQLRAAAIGSLARVGNETCLPAMIQTALGKDKELAELAKQTIAQLPGEGVDAEVLEALDAAQGDHLALLIETVGRRRIGALNDVVKKLDSPDQQVRNAAHFALGETVGLKDLPLLITRVVNPVRPADEEAARKALVAACIRMPDREACAAELGAAFEQVDAADTKVALLDILGEMGGQNALAIIGRAAGSDDSSLQDAGTRILGTWMTADAAPVLLKLSSELPEGNYQIRAIRGYVRIARQLPVSQQQRTEMCRAALEAASRVNEQVMVLEVLQRYPSRANLRLAKEAAGRPELKDAAEKASQAIAQQLEAERRG</sequence>
<dbReference type="EMBL" id="CP036291">
    <property type="protein sequence ID" value="QDU88040.1"/>
    <property type="molecule type" value="Genomic_DNA"/>
</dbReference>